<dbReference type="EMBL" id="MKQR01000006">
    <property type="protein sequence ID" value="OLR94862.1"/>
    <property type="molecule type" value="Genomic_DNA"/>
</dbReference>
<comment type="caution">
    <text evidence="4">The sequence shown here is derived from an EMBL/GenBank/DDBJ whole genome shotgun (WGS) entry which is preliminary data.</text>
</comment>
<keyword evidence="2 4" id="KW-0808">Transferase</keyword>
<feature type="domain" description="Glycosyltransferase subfamily 4-like N-terminal" evidence="3">
    <location>
        <begin position="14"/>
        <end position="172"/>
    </location>
</feature>
<proteinExistence type="predicted"/>
<dbReference type="PANTHER" id="PTHR45947">
    <property type="entry name" value="SULFOQUINOVOSYL TRANSFERASE SQD2"/>
    <property type="match status" value="1"/>
</dbReference>
<dbReference type="InterPro" id="IPR028098">
    <property type="entry name" value="Glyco_trans_4-like_N"/>
</dbReference>
<evidence type="ECO:0000313" key="5">
    <source>
        <dbReference type="Proteomes" id="UP000186040"/>
    </source>
</evidence>
<sequence length="374" mass="39954">MRVGIVCPYSFDVPGGVQAHVLDLARTLHGLGHDVDVLAPADEDTPLPDFVHPAGRAVAIPYNGSVARLSFGPVSFARVRRWIRDHDFDVLHLHEPTAPSLSMLALMLADGPIVATFHTSTPRSRTLSAFQGVLQPFLEKITARIAVSALARRVQVEHLGGDAVEIPNGVDVGFFRDAEPLPGYPRPGGTIGFVGRFDEPRKGMPVLLEALRHLDDLPEARLLVVGRGDEDDLRRAAGPWGDRIDLLGQVDDPTKARALRSVDAYCAPNTGGESFGIILTEALSAGTAVVSSDLDAFRRVLLDGRAGVLTATGDPVSLAAGLRTALTDPVRRAELVACGTERVRAYDWSVVAAQVLRVYEQAVAADPRGVGEIG</sequence>
<accession>A0A1Q9LS57</accession>
<gene>
    <name evidence="4" type="ORF">BJP25_09580</name>
</gene>
<dbReference type="SUPFAM" id="SSF53756">
    <property type="entry name" value="UDP-Glycosyltransferase/glycogen phosphorylase"/>
    <property type="match status" value="1"/>
</dbReference>
<dbReference type="InterPro" id="IPR050194">
    <property type="entry name" value="Glycosyltransferase_grp1"/>
</dbReference>
<dbReference type="AlphaFoldDB" id="A0A1Q9LS57"/>
<dbReference type="CDD" id="cd03801">
    <property type="entry name" value="GT4_PimA-like"/>
    <property type="match status" value="1"/>
</dbReference>
<dbReference type="RefSeq" id="WP_075973430.1">
    <property type="nucleotide sequence ID" value="NZ_MKQR01000006.1"/>
</dbReference>
<dbReference type="GO" id="GO:1901137">
    <property type="term" value="P:carbohydrate derivative biosynthetic process"/>
    <property type="evidence" value="ECO:0007669"/>
    <property type="project" value="UniProtKB-ARBA"/>
</dbReference>
<dbReference type="Pfam" id="PF13439">
    <property type="entry name" value="Glyco_transf_4"/>
    <property type="match status" value="1"/>
</dbReference>
<dbReference type="STRING" id="1193682.BJP25_09580"/>
<organism evidence="4 5">
    <name type="scientific">Actinokineospora bangkokensis</name>
    <dbReference type="NCBI Taxonomy" id="1193682"/>
    <lineage>
        <taxon>Bacteria</taxon>
        <taxon>Bacillati</taxon>
        <taxon>Actinomycetota</taxon>
        <taxon>Actinomycetes</taxon>
        <taxon>Pseudonocardiales</taxon>
        <taxon>Pseudonocardiaceae</taxon>
        <taxon>Actinokineospora</taxon>
    </lineage>
</organism>
<dbReference type="Proteomes" id="UP000186040">
    <property type="component" value="Unassembled WGS sequence"/>
</dbReference>
<dbReference type="Gene3D" id="3.40.50.2000">
    <property type="entry name" value="Glycogen Phosphorylase B"/>
    <property type="match status" value="2"/>
</dbReference>
<keyword evidence="5" id="KW-1185">Reference proteome</keyword>
<reference evidence="4 5" key="1">
    <citation type="submission" date="2016-10" db="EMBL/GenBank/DDBJ databases">
        <title>The Draft Genome Sequence of Actinokineospora bangkokensis 44EHWT reveals the biosynthetic pathway of antifungal compounds Thailandins with unusual extender unit butylmalonyl-CoA.</title>
        <authorList>
            <person name="Greule A."/>
            <person name="Intra B."/>
            <person name="Flemming S."/>
            <person name="Rommel M.G."/>
            <person name="Panbangred W."/>
            <person name="Bechthold A."/>
        </authorList>
    </citation>
    <scope>NUCLEOTIDE SEQUENCE [LARGE SCALE GENOMIC DNA]</scope>
    <source>
        <strain evidence="4 5">44EHW</strain>
    </source>
</reference>
<evidence type="ECO:0000256" key="2">
    <source>
        <dbReference type="ARBA" id="ARBA00022679"/>
    </source>
</evidence>
<dbReference type="GO" id="GO:0016757">
    <property type="term" value="F:glycosyltransferase activity"/>
    <property type="evidence" value="ECO:0007669"/>
    <property type="project" value="UniProtKB-KW"/>
</dbReference>
<evidence type="ECO:0000313" key="4">
    <source>
        <dbReference type="EMBL" id="OLR94862.1"/>
    </source>
</evidence>
<protein>
    <submittedName>
        <fullName evidence="4">Alpha-(1-2)-phosphatidylinositol mannosyltransferase</fullName>
    </submittedName>
</protein>
<dbReference type="Pfam" id="PF13692">
    <property type="entry name" value="Glyco_trans_1_4"/>
    <property type="match status" value="1"/>
</dbReference>
<evidence type="ECO:0000259" key="3">
    <source>
        <dbReference type="Pfam" id="PF13439"/>
    </source>
</evidence>
<dbReference type="PANTHER" id="PTHR45947:SF3">
    <property type="entry name" value="SULFOQUINOVOSYL TRANSFERASE SQD2"/>
    <property type="match status" value="1"/>
</dbReference>
<dbReference type="OrthoDB" id="5240531at2"/>
<name>A0A1Q9LS57_9PSEU</name>
<evidence type="ECO:0000256" key="1">
    <source>
        <dbReference type="ARBA" id="ARBA00022676"/>
    </source>
</evidence>
<keyword evidence="1 4" id="KW-0328">Glycosyltransferase</keyword>